<organism evidence="1">
    <name type="scientific">Candidatus Improbicoccus pseudotrichonymphae</name>
    <dbReference type="NCBI Taxonomy" id="3033792"/>
    <lineage>
        <taxon>Bacteria</taxon>
        <taxon>Bacillati</taxon>
        <taxon>Bacillota</taxon>
        <taxon>Clostridia</taxon>
        <taxon>Candidatus Improbicoccus</taxon>
    </lineage>
</organism>
<accession>A0AA48L0T0</accession>
<dbReference type="AlphaFoldDB" id="A0AA48L0T0"/>
<proteinExistence type="predicted"/>
<protein>
    <submittedName>
        <fullName evidence="1">Uncharacterized protein</fullName>
    </submittedName>
</protein>
<evidence type="ECO:0000313" key="1">
    <source>
        <dbReference type="EMBL" id="BED91785.1"/>
    </source>
</evidence>
<reference evidence="1" key="1">
    <citation type="journal article" date="2023" name="ISME J.">
        <title>Emergence of putative energy parasites within Clostridia revealed by genome analysis of a novel endosymbiotic clade.</title>
        <authorList>
            <person name="Takahashi K."/>
            <person name="Kuwahara H."/>
            <person name="Horikawa Y."/>
            <person name="Izawa K."/>
            <person name="Kato D."/>
            <person name="Inagaki T."/>
            <person name="Yuki M."/>
            <person name="Ohkuma M."/>
            <person name="Hongoh Y."/>
        </authorList>
    </citation>
    <scope>NUCLEOTIDE SEQUENCE</scope>
    <source>
        <strain evidence="1">CfP3-15</strain>
    </source>
</reference>
<sequence>MDRKICFKLHGKGMKEGIIFAKSKVIDFKLNDVKSNSEIEYKEIINKVNAVNEQRGEKKLDEKEKNFYIRFCTPSGKIFEKNKILSYNIKLEDIPFEAIEGGKEEFEMFLKTNPDAEKQNLEEKKNKLGKEIDDIKEKLNEKSFFKVRENFKFKSEIKEKLKEISSLEKKISYLNSCDQNKNATLNVHIMFESLGGMFGKIRKLIINVKKITFEGVGSYDNAQKVDFDSPFKMTFKSNVVEKDITNKLLKNINDTIKKKENFENKRAMFLKKNETERIFYKDEVNGSVSSQDEKNFSSFINKITSRTNDEKGAVRDIHLIIKARK</sequence>
<gene>
    <name evidence="1" type="ORF">CfP315_0314</name>
</gene>
<dbReference type="KEGG" id="ips:CfP315_0314"/>
<dbReference type="EMBL" id="AP027924">
    <property type="protein sequence ID" value="BED91785.1"/>
    <property type="molecule type" value="Genomic_DNA"/>
</dbReference>
<name>A0AA48L0T0_9FIRM</name>
<dbReference type="Proteomes" id="UP001337580">
    <property type="component" value="Chromosome"/>
</dbReference>